<dbReference type="AlphaFoldDB" id="A0A812TDE4"/>
<name>A0A812TDE4_9DINO</name>
<organism evidence="2 3">
    <name type="scientific">Symbiodinium natans</name>
    <dbReference type="NCBI Taxonomy" id="878477"/>
    <lineage>
        <taxon>Eukaryota</taxon>
        <taxon>Sar</taxon>
        <taxon>Alveolata</taxon>
        <taxon>Dinophyceae</taxon>
        <taxon>Suessiales</taxon>
        <taxon>Symbiodiniaceae</taxon>
        <taxon>Symbiodinium</taxon>
    </lineage>
</organism>
<feature type="chain" id="PRO_5032325969" evidence="1">
    <location>
        <begin position="24"/>
        <end position="325"/>
    </location>
</feature>
<dbReference type="OrthoDB" id="406140at2759"/>
<proteinExistence type="predicted"/>
<protein>
    <submittedName>
        <fullName evidence="2">Uncharacterized protein</fullName>
    </submittedName>
</protein>
<feature type="signal peptide" evidence="1">
    <location>
        <begin position="1"/>
        <end position="23"/>
    </location>
</feature>
<dbReference type="Proteomes" id="UP000604046">
    <property type="component" value="Unassembled WGS sequence"/>
</dbReference>
<reference evidence="2" key="1">
    <citation type="submission" date="2021-02" db="EMBL/GenBank/DDBJ databases">
        <authorList>
            <person name="Dougan E. K."/>
            <person name="Rhodes N."/>
            <person name="Thang M."/>
            <person name="Chan C."/>
        </authorList>
    </citation>
    <scope>NUCLEOTIDE SEQUENCE</scope>
</reference>
<gene>
    <name evidence="2" type="ORF">SNAT2548_LOCUS28946</name>
</gene>
<dbReference type="EMBL" id="CAJNDS010002537">
    <property type="protein sequence ID" value="CAE7517104.1"/>
    <property type="molecule type" value="Genomic_DNA"/>
</dbReference>
<keyword evidence="1" id="KW-0732">Signal</keyword>
<sequence>MSSLRILIALWAAMALWKSAVTAIRTAGEQSELDAEAAFLSESFQNGTDSENLAEVGVLVRVLFESWTYVHGRSQLQTLAEDGFTKMVQKAGSWDDVVSAHKKIMSASLLNAGMMEDYGLDLWPHGVCGLLLNATHYGKRWRCFYPVDGCTGGRDGSGCGDRLVKSTSGGNCDRKTDEHQCKCRAYSTPGCSLTEWSAFSNWKCSGCPYNPAGDGQKSGGLAGGLKMQRAWKDTVRKCGSFSVADHYHGLTYNEVVLPYDPNNSHQVSAVFCRSVSVETAQYRQSLEAALKLRHLYEAKFGKGIPVLLADFAEASPFSPLDLPLA</sequence>
<evidence type="ECO:0000313" key="3">
    <source>
        <dbReference type="Proteomes" id="UP000604046"/>
    </source>
</evidence>
<evidence type="ECO:0000313" key="2">
    <source>
        <dbReference type="EMBL" id="CAE7517104.1"/>
    </source>
</evidence>
<keyword evidence="3" id="KW-1185">Reference proteome</keyword>
<evidence type="ECO:0000256" key="1">
    <source>
        <dbReference type="SAM" id="SignalP"/>
    </source>
</evidence>
<accession>A0A812TDE4</accession>
<comment type="caution">
    <text evidence="2">The sequence shown here is derived from an EMBL/GenBank/DDBJ whole genome shotgun (WGS) entry which is preliminary data.</text>
</comment>